<dbReference type="InterPro" id="IPR017716">
    <property type="entry name" value="S-AdoMet_deCOase_pro-enz"/>
</dbReference>
<dbReference type="InterPro" id="IPR003826">
    <property type="entry name" value="AdoMetDC_fam_prok"/>
</dbReference>
<keyword evidence="12" id="KW-1185">Reference proteome</keyword>
<evidence type="ECO:0000313" key="12">
    <source>
        <dbReference type="Proteomes" id="UP001268089"/>
    </source>
</evidence>
<evidence type="ECO:0000256" key="3">
    <source>
        <dbReference type="ARBA" id="ARBA00022793"/>
    </source>
</evidence>
<dbReference type="EMBL" id="JAVDXO010000005">
    <property type="protein sequence ID" value="MDR7307323.1"/>
    <property type="molecule type" value="Genomic_DNA"/>
</dbReference>
<dbReference type="Pfam" id="PF02675">
    <property type="entry name" value="AdoMet_dc"/>
    <property type="match status" value="1"/>
</dbReference>
<sequence>MQGLHLTADLHGCRCAMDWLTEAGPLVDFCVRAVQAAGLQAVSQATHAFPATDQGPGGVTATVLLAESHLCVHTWPEQRAVTLDVYVCNMGSDHSAKAYALLATLMQLFDAKHVEQHQLQRGTLPQPPQATAPA</sequence>
<keyword evidence="5" id="KW-0745">Spermidine biosynthesis</keyword>
<evidence type="ECO:0000256" key="1">
    <source>
        <dbReference type="ARBA" id="ARBA00001928"/>
    </source>
</evidence>
<dbReference type="SUPFAM" id="SSF56276">
    <property type="entry name" value="S-adenosylmethionine decarboxylase"/>
    <property type="match status" value="1"/>
</dbReference>
<dbReference type="GO" id="GO:0004014">
    <property type="term" value="F:adenosylmethionine decarboxylase activity"/>
    <property type="evidence" value="ECO:0007669"/>
    <property type="project" value="UniProtKB-EC"/>
</dbReference>
<protein>
    <submittedName>
        <fullName evidence="11">S-adenosylmethionine decarboxylase</fullName>
        <ecNumber evidence="11">4.1.1.50</ecNumber>
    </submittedName>
</protein>
<evidence type="ECO:0000256" key="6">
    <source>
        <dbReference type="ARBA" id="ARBA00023115"/>
    </source>
</evidence>
<dbReference type="RefSeq" id="WP_310343486.1">
    <property type="nucleotide sequence ID" value="NZ_JAVDXO010000005.1"/>
</dbReference>
<dbReference type="EC" id="4.1.1.50" evidence="11"/>
<evidence type="ECO:0000256" key="5">
    <source>
        <dbReference type="ARBA" id="ARBA00023066"/>
    </source>
</evidence>
<accession>A0ABU1ZPK7</accession>
<comment type="caution">
    <text evidence="11">The sequence shown here is derived from an EMBL/GenBank/DDBJ whole genome shotgun (WGS) entry which is preliminary data.</text>
</comment>
<evidence type="ECO:0000256" key="2">
    <source>
        <dbReference type="ARBA" id="ARBA00022691"/>
    </source>
</evidence>
<dbReference type="Gene3D" id="3.30.360.110">
    <property type="entry name" value="S-adenosylmethionine decarboxylase domain"/>
    <property type="match status" value="1"/>
</dbReference>
<keyword evidence="4" id="KW-0068">Autocatalytic cleavage</keyword>
<evidence type="ECO:0000256" key="4">
    <source>
        <dbReference type="ARBA" id="ARBA00022813"/>
    </source>
</evidence>
<evidence type="ECO:0000256" key="7">
    <source>
        <dbReference type="ARBA" id="ARBA00023145"/>
    </source>
</evidence>
<evidence type="ECO:0000313" key="11">
    <source>
        <dbReference type="EMBL" id="MDR7307323.1"/>
    </source>
</evidence>
<dbReference type="NCBIfam" id="TIGR03330">
    <property type="entry name" value="SAM_DCase_Bsu"/>
    <property type="match status" value="1"/>
</dbReference>
<dbReference type="InterPro" id="IPR042286">
    <property type="entry name" value="AdoMetDC_C"/>
</dbReference>
<keyword evidence="2" id="KW-0949">S-adenosyl-L-methionine</keyword>
<dbReference type="PANTHER" id="PTHR33866">
    <property type="entry name" value="S-ADENOSYLMETHIONINE DECARBOXYLASE PROENZYME"/>
    <property type="match status" value="1"/>
</dbReference>
<evidence type="ECO:0000256" key="10">
    <source>
        <dbReference type="ARBA" id="ARBA00023317"/>
    </source>
</evidence>
<dbReference type="InterPro" id="IPR016067">
    <property type="entry name" value="S-AdoMet_deCO2ase_core"/>
</dbReference>
<evidence type="ECO:0000256" key="9">
    <source>
        <dbReference type="ARBA" id="ARBA00023270"/>
    </source>
</evidence>
<keyword evidence="7" id="KW-0865">Zymogen</keyword>
<dbReference type="PANTHER" id="PTHR33866:SF2">
    <property type="entry name" value="S-ADENOSYLMETHIONINE DECARBOXYLASE PROENZYME"/>
    <property type="match status" value="1"/>
</dbReference>
<organism evidence="11 12">
    <name type="scientific">Rhodoferax saidenbachensis</name>
    <dbReference type="NCBI Taxonomy" id="1484693"/>
    <lineage>
        <taxon>Bacteria</taxon>
        <taxon>Pseudomonadati</taxon>
        <taxon>Pseudomonadota</taxon>
        <taxon>Betaproteobacteria</taxon>
        <taxon>Burkholderiales</taxon>
        <taxon>Comamonadaceae</taxon>
        <taxon>Rhodoferax</taxon>
    </lineage>
</organism>
<keyword evidence="8 11" id="KW-0456">Lyase</keyword>
<dbReference type="Gene3D" id="3.30.160.750">
    <property type="match status" value="1"/>
</dbReference>
<reference evidence="11 12" key="1">
    <citation type="submission" date="2023-07" db="EMBL/GenBank/DDBJ databases">
        <title>Sorghum-associated microbial communities from plants grown in Nebraska, USA.</title>
        <authorList>
            <person name="Schachtman D."/>
        </authorList>
    </citation>
    <scope>NUCLEOTIDE SEQUENCE [LARGE SCALE GENOMIC DNA]</scope>
    <source>
        <strain evidence="11 12">BE308</strain>
    </source>
</reference>
<keyword evidence="3" id="KW-0210">Decarboxylase</keyword>
<gene>
    <name evidence="11" type="ORF">J2X15_002610</name>
</gene>
<keyword evidence="6" id="KW-0620">Polyamine biosynthesis</keyword>
<keyword evidence="10" id="KW-0670">Pyruvate</keyword>
<evidence type="ECO:0000256" key="8">
    <source>
        <dbReference type="ARBA" id="ARBA00023239"/>
    </source>
</evidence>
<keyword evidence="9" id="KW-0704">Schiff base</keyword>
<name>A0ABU1ZPK7_9BURK</name>
<dbReference type="InterPro" id="IPR042284">
    <property type="entry name" value="AdoMetDC_N"/>
</dbReference>
<dbReference type="Proteomes" id="UP001268089">
    <property type="component" value="Unassembled WGS sequence"/>
</dbReference>
<comment type="cofactor">
    <cofactor evidence="1">
        <name>pyruvate</name>
        <dbReference type="ChEBI" id="CHEBI:15361"/>
    </cofactor>
</comment>
<proteinExistence type="predicted"/>